<name>A0A381YR17_9ZZZZ</name>
<feature type="region of interest" description="Disordered" evidence="1">
    <location>
        <begin position="1"/>
        <end position="23"/>
    </location>
</feature>
<evidence type="ECO:0000313" key="2">
    <source>
        <dbReference type="EMBL" id="SVA79455.1"/>
    </source>
</evidence>
<protein>
    <submittedName>
        <fullName evidence="2">Uncharacterized protein</fullName>
    </submittedName>
</protein>
<gene>
    <name evidence="2" type="ORF">METZ01_LOCUS132309</name>
</gene>
<feature type="non-terminal residue" evidence="2">
    <location>
        <position position="1"/>
    </location>
</feature>
<evidence type="ECO:0000256" key="1">
    <source>
        <dbReference type="SAM" id="MobiDB-lite"/>
    </source>
</evidence>
<reference evidence="2" key="1">
    <citation type="submission" date="2018-05" db="EMBL/GenBank/DDBJ databases">
        <authorList>
            <person name="Lanie J.A."/>
            <person name="Ng W.-L."/>
            <person name="Kazmierczak K.M."/>
            <person name="Andrzejewski T.M."/>
            <person name="Davidsen T.M."/>
            <person name="Wayne K.J."/>
            <person name="Tettelin H."/>
            <person name="Glass J.I."/>
            <person name="Rusch D."/>
            <person name="Podicherti R."/>
            <person name="Tsui H.-C.T."/>
            <person name="Winkler M.E."/>
        </authorList>
    </citation>
    <scope>NUCLEOTIDE SEQUENCE</scope>
</reference>
<accession>A0A381YR17</accession>
<feature type="compositionally biased region" description="Basic and acidic residues" evidence="1">
    <location>
        <begin position="37"/>
        <end position="51"/>
    </location>
</feature>
<dbReference type="EMBL" id="UINC01018845">
    <property type="protein sequence ID" value="SVA79455.1"/>
    <property type="molecule type" value="Genomic_DNA"/>
</dbReference>
<sequence length="141" mass="15585">QSLDHQSPRRFSPLRSTDGITTGEVIRTSLSRLRSPETRVTLPREHAKDVTRNFNNPALALPSTGAPLTLTTRRPRRTGPYSVRPLLGMTLSFNSRSHSIQLYHTLSHKDCFTLPGLRHSEDIGVPLAGPLPVQAGFEVPV</sequence>
<proteinExistence type="predicted"/>
<feature type="region of interest" description="Disordered" evidence="1">
    <location>
        <begin position="37"/>
        <end position="82"/>
    </location>
</feature>
<dbReference type="AlphaFoldDB" id="A0A381YR17"/>
<organism evidence="2">
    <name type="scientific">marine metagenome</name>
    <dbReference type="NCBI Taxonomy" id="408172"/>
    <lineage>
        <taxon>unclassified sequences</taxon>
        <taxon>metagenomes</taxon>
        <taxon>ecological metagenomes</taxon>
    </lineage>
</organism>